<gene>
    <name evidence="2" type="ORF">CANARDRAFT_176539</name>
</gene>
<dbReference type="Proteomes" id="UP000094801">
    <property type="component" value="Unassembled WGS sequence"/>
</dbReference>
<evidence type="ECO:0000313" key="2">
    <source>
        <dbReference type="EMBL" id="ODV84698.1"/>
    </source>
</evidence>
<sequence length="57" mass="6568">MIITGIISLTLLWIGLLNLSLYIHRYDIHVSLRARTILSTKKAFSQTLFIPMKTYST</sequence>
<protein>
    <submittedName>
        <fullName evidence="2">Uncharacterized protein</fullName>
    </submittedName>
</protein>
<keyword evidence="3" id="KW-1185">Reference proteome</keyword>
<keyword evidence="1" id="KW-0472">Membrane</keyword>
<accession>A0A1E4SYY5</accession>
<proteinExistence type="predicted"/>
<feature type="transmembrane region" description="Helical" evidence="1">
    <location>
        <begin position="6"/>
        <end position="23"/>
    </location>
</feature>
<name>A0A1E4SYY5_9ASCO</name>
<dbReference type="AlphaFoldDB" id="A0A1E4SYY5"/>
<reference evidence="3" key="1">
    <citation type="submission" date="2016-04" db="EMBL/GenBank/DDBJ databases">
        <title>Comparative genomics of biotechnologically important yeasts.</title>
        <authorList>
            <consortium name="DOE Joint Genome Institute"/>
            <person name="Riley R."/>
            <person name="Haridas S."/>
            <person name="Wolfe K.H."/>
            <person name="Lopes M.R."/>
            <person name="Hittinger C.T."/>
            <person name="Goker M."/>
            <person name="Salamov A."/>
            <person name="Wisecaver J."/>
            <person name="Long T.M."/>
            <person name="Aerts A.L."/>
            <person name="Barry K."/>
            <person name="Choi C."/>
            <person name="Clum A."/>
            <person name="Coughlan A.Y."/>
            <person name="Deshpande S."/>
            <person name="Douglass A.P."/>
            <person name="Hanson S.J."/>
            <person name="Klenk H.-P."/>
            <person name="Labutti K."/>
            <person name="Lapidus A."/>
            <person name="Lindquist E."/>
            <person name="Lipzen A."/>
            <person name="Meier-Kolthoff J.P."/>
            <person name="Ohm R.A."/>
            <person name="Otillar R.P."/>
            <person name="Pangilinan J."/>
            <person name="Peng Y."/>
            <person name="Rokas A."/>
            <person name="Rosa C.A."/>
            <person name="Scheuner C."/>
            <person name="Sibirny A.A."/>
            <person name="Slot J.C."/>
            <person name="Stielow J.B."/>
            <person name="Sun H."/>
            <person name="Kurtzman C.P."/>
            <person name="Blackwell M."/>
            <person name="Grigoriev I.V."/>
            <person name="Jeffries T.W."/>
        </authorList>
    </citation>
    <scope>NUCLEOTIDE SEQUENCE [LARGE SCALE GENOMIC DNA]</scope>
    <source>
        <strain evidence="3">NRRL YB-2248</strain>
    </source>
</reference>
<organism evidence="2 3">
    <name type="scientific">[Candida] arabinofermentans NRRL YB-2248</name>
    <dbReference type="NCBI Taxonomy" id="983967"/>
    <lineage>
        <taxon>Eukaryota</taxon>
        <taxon>Fungi</taxon>
        <taxon>Dikarya</taxon>
        <taxon>Ascomycota</taxon>
        <taxon>Saccharomycotina</taxon>
        <taxon>Pichiomycetes</taxon>
        <taxon>Pichiales</taxon>
        <taxon>Pichiaceae</taxon>
        <taxon>Ogataea</taxon>
        <taxon>Ogataea/Candida clade</taxon>
    </lineage>
</organism>
<keyword evidence="1" id="KW-0812">Transmembrane</keyword>
<dbReference type="EMBL" id="KV453855">
    <property type="protein sequence ID" value="ODV84698.1"/>
    <property type="molecule type" value="Genomic_DNA"/>
</dbReference>
<evidence type="ECO:0000313" key="3">
    <source>
        <dbReference type="Proteomes" id="UP000094801"/>
    </source>
</evidence>
<evidence type="ECO:0000256" key="1">
    <source>
        <dbReference type="SAM" id="Phobius"/>
    </source>
</evidence>
<keyword evidence="1" id="KW-1133">Transmembrane helix</keyword>